<evidence type="ECO:0000256" key="6">
    <source>
        <dbReference type="ARBA" id="ARBA00022840"/>
    </source>
</evidence>
<dbReference type="PANTHER" id="PTHR43033">
    <property type="entry name" value="TRNA(ILE)-LYSIDINE SYNTHASE-RELATED"/>
    <property type="match status" value="1"/>
</dbReference>
<dbReference type="Gene3D" id="3.40.50.620">
    <property type="entry name" value="HUPs"/>
    <property type="match status" value="1"/>
</dbReference>
<dbReference type="Gene3D" id="1.20.59.20">
    <property type="match status" value="1"/>
</dbReference>
<dbReference type="PANTHER" id="PTHR43033:SF1">
    <property type="entry name" value="TRNA(ILE)-LYSIDINE SYNTHASE-RELATED"/>
    <property type="match status" value="1"/>
</dbReference>
<keyword evidence="11" id="KW-1185">Reference proteome</keyword>
<organism evidence="10 11">
    <name type="scientific">Fusicatenibacter faecihominis</name>
    <dbReference type="NCBI Taxonomy" id="2881276"/>
    <lineage>
        <taxon>Bacteria</taxon>
        <taxon>Bacillati</taxon>
        <taxon>Bacillota</taxon>
        <taxon>Clostridia</taxon>
        <taxon>Lachnospirales</taxon>
        <taxon>Lachnospiraceae</taxon>
        <taxon>Fusicatenibacter</taxon>
    </lineage>
</organism>
<dbReference type="SUPFAM" id="SSF56037">
    <property type="entry name" value="PheT/TilS domain"/>
    <property type="match status" value="1"/>
</dbReference>
<evidence type="ECO:0000256" key="3">
    <source>
        <dbReference type="ARBA" id="ARBA00022598"/>
    </source>
</evidence>
<dbReference type="Pfam" id="PF11734">
    <property type="entry name" value="TilS_C"/>
    <property type="match status" value="1"/>
</dbReference>
<keyword evidence="3 8" id="KW-0436">Ligase</keyword>
<name>A0AAE3J4G0_9FIRM</name>
<evidence type="ECO:0000256" key="7">
    <source>
        <dbReference type="ARBA" id="ARBA00048539"/>
    </source>
</evidence>
<dbReference type="InterPro" id="IPR014729">
    <property type="entry name" value="Rossmann-like_a/b/a_fold"/>
</dbReference>
<comment type="subcellular location">
    <subcellularLocation>
        <location evidence="1 8">Cytoplasm</location>
    </subcellularLocation>
</comment>
<evidence type="ECO:0000256" key="2">
    <source>
        <dbReference type="ARBA" id="ARBA00022490"/>
    </source>
</evidence>
<dbReference type="Pfam" id="PF01171">
    <property type="entry name" value="ATP_bind_3"/>
    <property type="match status" value="1"/>
</dbReference>
<comment type="catalytic activity">
    <reaction evidence="7 8">
        <text>cytidine(34) in tRNA(Ile2) + L-lysine + ATP = lysidine(34) in tRNA(Ile2) + AMP + diphosphate + H(+)</text>
        <dbReference type="Rhea" id="RHEA:43744"/>
        <dbReference type="Rhea" id="RHEA-COMP:10625"/>
        <dbReference type="Rhea" id="RHEA-COMP:10670"/>
        <dbReference type="ChEBI" id="CHEBI:15378"/>
        <dbReference type="ChEBI" id="CHEBI:30616"/>
        <dbReference type="ChEBI" id="CHEBI:32551"/>
        <dbReference type="ChEBI" id="CHEBI:33019"/>
        <dbReference type="ChEBI" id="CHEBI:82748"/>
        <dbReference type="ChEBI" id="CHEBI:83665"/>
        <dbReference type="ChEBI" id="CHEBI:456215"/>
        <dbReference type="EC" id="6.3.4.19"/>
    </reaction>
</comment>
<keyword evidence="5 8" id="KW-0547">Nucleotide-binding</keyword>
<comment type="function">
    <text evidence="8">Ligates lysine onto the cytidine present at position 34 of the AUA codon-specific tRNA(Ile) that contains the anticodon CAU, in an ATP-dependent manner. Cytidine is converted to lysidine, thus changing the amino acid specificity of the tRNA from methionine to isoleucine.</text>
</comment>
<evidence type="ECO:0000256" key="1">
    <source>
        <dbReference type="ARBA" id="ARBA00004496"/>
    </source>
</evidence>
<dbReference type="EC" id="6.3.4.19" evidence="8"/>
<dbReference type="SMART" id="SM00977">
    <property type="entry name" value="TilS_C"/>
    <property type="match status" value="1"/>
</dbReference>
<gene>
    <name evidence="8 10" type="primary">tilS</name>
    <name evidence="10" type="ORF">LKD71_00940</name>
</gene>
<dbReference type="GO" id="GO:0006400">
    <property type="term" value="P:tRNA modification"/>
    <property type="evidence" value="ECO:0007669"/>
    <property type="project" value="UniProtKB-UniRule"/>
</dbReference>
<dbReference type="EMBL" id="JAJEPR010000001">
    <property type="protein sequence ID" value="MCC2188398.1"/>
    <property type="molecule type" value="Genomic_DNA"/>
</dbReference>
<comment type="caution">
    <text evidence="10">The sequence shown here is derived from an EMBL/GenBank/DDBJ whole genome shotgun (WGS) entry which is preliminary data.</text>
</comment>
<sequence>MEKVLDYIRKNGMVQRGDRIIAGVSGGPDSVCLLFLLDKYKETLGISLEVVHMEHGIRGKESLEDAAFVENFCRKLAIPCHTYHRDIPKLAREWKCSGEEAGRRARYEAFEEVRSKNGGTKIAVAHNRNDQAETVLFHLVRGSGLSGLSGIRPVRGNIIRPLLCLTREEIEDLLRKENLPFRTDATNLETDYARNRIRLNILPLLREELNPRACEHLAETAERLALAEDYLAGQAREAAKRLAGRKTDGGAGFFLDREGFLQEPEALKAYILRYCLREVSEKFVLRGESLQDQEGTFRQQEPGVSLYNISSSHLSAITELASRQSGRSLNLPGGLTVHTEGAYLIFDRPGIGKEEQQSETELIVPGTVRYGKYRLTASIFPYKNEIIPEKMYTKWFDYDTIKNTVQIRPRRSGDFLTVTASGGRKTLKKYLIDEKIPAGERDRLCLLADGSQILWVVGHRISEVYKVTEKTSRVLKVQVMED</sequence>
<evidence type="ECO:0000313" key="11">
    <source>
        <dbReference type="Proteomes" id="UP001197875"/>
    </source>
</evidence>
<dbReference type="GO" id="GO:0005524">
    <property type="term" value="F:ATP binding"/>
    <property type="evidence" value="ECO:0007669"/>
    <property type="project" value="UniProtKB-UniRule"/>
</dbReference>
<dbReference type="SUPFAM" id="SSF52402">
    <property type="entry name" value="Adenine nucleotide alpha hydrolases-like"/>
    <property type="match status" value="1"/>
</dbReference>
<protein>
    <recommendedName>
        <fullName evidence="8">tRNA(Ile)-lysidine synthase</fullName>
        <ecNumber evidence="8">6.3.4.19</ecNumber>
    </recommendedName>
    <alternativeName>
        <fullName evidence="8">tRNA(Ile)-2-lysyl-cytidine synthase</fullName>
    </alternativeName>
    <alternativeName>
        <fullName evidence="8">tRNA(Ile)-lysidine synthetase</fullName>
    </alternativeName>
</protein>
<feature type="binding site" evidence="8">
    <location>
        <begin position="25"/>
        <end position="30"/>
    </location>
    <ligand>
        <name>ATP</name>
        <dbReference type="ChEBI" id="CHEBI:30616"/>
    </ligand>
</feature>
<evidence type="ECO:0000256" key="5">
    <source>
        <dbReference type="ARBA" id="ARBA00022741"/>
    </source>
</evidence>
<evidence type="ECO:0000256" key="4">
    <source>
        <dbReference type="ARBA" id="ARBA00022694"/>
    </source>
</evidence>
<proteinExistence type="inferred from homology"/>
<dbReference type="NCBIfam" id="TIGR02432">
    <property type="entry name" value="lysidine_TilS_N"/>
    <property type="match status" value="1"/>
</dbReference>
<evidence type="ECO:0000259" key="9">
    <source>
        <dbReference type="SMART" id="SM00977"/>
    </source>
</evidence>
<comment type="similarity">
    <text evidence="8">Belongs to the tRNA(Ile)-lysidine synthase family.</text>
</comment>
<dbReference type="AlphaFoldDB" id="A0AAE3J4G0"/>
<dbReference type="HAMAP" id="MF_01161">
    <property type="entry name" value="tRNA_Ile_lys_synt"/>
    <property type="match status" value="1"/>
</dbReference>
<feature type="domain" description="Lysidine-tRNA(Ile) synthetase C-terminal" evidence="9">
    <location>
        <begin position="405"/>
        <end position="477"/>
    </location>
</feature>
<evidence type="ECO:0000313" key="10">
    <source>
        <dbReference type="EMBL" id="MCC2188398.1"/>
    </source>
</evidence>
<dbReference type="NCBIfam" id="TIGR02433">
    <property type="entry name" value="lysidine_TilS_C"/>
    <property type="match status" value="1"/>
</dbReference>
<dbReference type="CDD" id="cd01992">
    <property type="entry name" value="TilS_N"/>
    <property type="match status" value="1"/>
</dbReference>
<dbReference type="SUPFAM" id="SSF82829">
    <property type="entry name" value="MesJ substrate recognition domain-like"/>
    <property type="match status" value="1"/>
</dbReference>
<accession>A0AAE3J4G0</accession>
<reference evidence="10 11" key="1">
    <citation type="submission" date="2021-10" db="EMBL/GenBank/DDBJ databases">
        <title>Anaerobic single-cell dispensing facilitates the cultivation of human gut bacteria.</title>
        <authorList>
            <person name="Afrizal A."/>
        </authorList>
    </citation>
    <scope>NUCLEOTIDE SEQUENCE [LARGE SCALE GENOMIC DNA]</scope>
    <source>
        <strain evidence="10 11">CLA-AA-H277</strain>
    </source>
</reference>
<dbReference type="RefSeq" id="WP_178046192.1">
    <property type="nucleotide sequence ID" value="NZ_JAJEPR010000001.1"/>
</dbReference>
<keyword evidence="6 8" id="KW-0067">ATP-binding</keyword>
<keyword evidence="4 8" id="KW-0819">tRNA processing</keyword>
<comment type="domain">
    <text evidence="8">The N-terminal region contains the highly conserved SGGXDS motif, predicted to be a P-loop motif involved in ATP binding.</text>
</comment>
<dbReference type="InterPro" id="IPR012795">
    <property type="entry name" value="tRNA_Ile_lys_synt_N"/>
</dbReference>
<evidence type="ECO:0000256" key="8">
    <source>
        <dbReference type="HAMAP-Rule" id="MF_01161"/>
    </source>
</evidence>
<dbReference type="InterPro" id="IPR011063">
    <property type="entry name" value="TilS/TtcA_N"/>
</dbReference>
<dbReference type="InterPro" id="IPR012094">
    <property type="entry name" value="tRNA_Ile_lys_synt"/>
</dbReference>
<dbReference type="InterPro" id="IPR012796">
    <property type="entry name" value="Lysidine-tRNA-synth_C"/>
</dbReference>
<dbReference type="Proteomes" id="UP001197875">
    <property type="component" value="Unassembled WGS sequence"/>
</dbReference>
<dbReference type="GO" id="GO:0032267">
    <property type="term" value="F:tRNA(Ile)-lysidine synthase activity"/>
    <property type="evidence" value="ECO:0007669"/>
    <property type="project" value="UniProtKB-EC"/>
</dbReference>
<keyword evidence="2 8" id="KW-0963">Cytoplasm</keyword>
<dbReference type="GO" id="GO:0005737">
    <property type="term" value="C:cytoplasm"/>
    <property type="evidence" value="ECO:0007669"/>
    <property type="project" value="UniProtKB-SubCell"/>
</dbReference>